<reference evidence="1 2" key="1">
    <citation type="submission" date="2019-03" db="EMBL/GenBank/DDBJ databases">
        <title>Genomic Encyclopedia of Type Strains, Phase IV (KMG-IV): sequencing the most valuable type-strain genomes for metagenomic binning, comparative biology and taxonomic classification.</title>
        <authorList>
            <person name="Goeker M."/>
        </authorList>
    </citation>
    <scope>NUCLEOTIDE SEQUENCE [LARGE SCALE GENOMIC DNA]</scope>
    <source>
        <strain evidence="1 2">DSM 44684</strain>
    </source>
</reference>
<dbReference type="AlphaFoldDB" id="A0A4R1FWW4"/>
<accession>A0A4R1FWW4</accession>
<proteinExistence type="predicted"/>
<gene>
    <name evidence="1" type="ORF">DFR71_0538</name>
</gene>
<evidence type="ECO:0000313" key="2">
    <source>
        <dbReference type="Proteomes" id="UP000294856"/>
    </source>
</evidence>
<keyword evidence="2" id="KW-1185">Reference proteome</keyword>
<name>A0A4R1FWW4_9NOCA</name>
<sequence length="115" mass="12697">MSDAKRITWGKPRHPTDADRDALRQDLLAKARAVRVDGWTNHRTEWSPGQVAVVAYVLDDAEVLADLEENESTILSRYAADLFGFAGGRKDNEKGLVDTQAWFAAVRKALGTPTS</sequence>
<comment type="caution">
    <text evidence="1">The sequence shown here is derived from an EMBL/GenBank/DDBJ whole genome shotgun (WGS) entry which is preliminary data.</text>
</comment>
<dbReference type="EMBL" id="SMFR01000001">
    <property type="protein sequence ID" value="TCJ99557.1"/>
    <property type="molecule type" value="Genomic_DNA"/>
</dbReference>
<dbReference type="Proteomes" id="UP000294856">
    <property type="component" value="Unassembled WGS sequence"/>
</dbReference>
<protein>
    <submittedName>
        <fullName evidence="1">Uncharacterized protein</fullName>
    </submittedName>
</protein>
<organism evidence="1 2">
    <name type="scientific">Nocardia alba</name>
    <dbReference type="NCBI Taxonomy" id="225051"/>
    <lineage>
        <taxon>Bacteria</taxon>
        <taxon>Bacillati</taxon>
        <taxon>Actinomycetota</taxon>
        <taxon>Actinomycetes</taxon>
        <taxon>Mycobacteriales</taxon>
        <taxon>Nocardiaceae</taxon>
        <taxon>Nocardia</taxon>
    </lineage>
</organism>
<evidence type="ECO:0000313" key="1">
    <source>
        <dbReference type="EMBL" id="TCJ99557.1"/>
    </source>
</evidence>
<dbReference type="OrthoDB" id="4569168at2"/>
<dbReference type="RefSeq" id="WP_067449459.1">
    <property type="nucleotide sequence ID" value="NZ_SMFR01000001.1"/>
</dbReference>
<dbReference type="STRING" id="1210063.GCA_001612665_02555"/>